<dbReference type="OrthoDB" id="9791837at2"/>
<dbReference type="EC" id="2.1.1.-" evidence="2"/>
<feature type="domain" description="Methyltransferase" evidence="1">
    <location>
        <begin position="43"/>
        <end position="136"/>
    </location>
</feature>
<comment type="caution">
    <text evidence="2">The sequence shown here is derived from an EMBL/GenBank/DDBJ whole genome shotgun (WGS) entry which is preliminary data.</text>
</comment>
<keyword evidence="3" id="KW-1185">Reference proteome</keyword>
<evidence type="ECO:0000259" key="1">
    <source>
        <dbReference type="Pfam" id="PF13649"/>
    </source>
</evidence>
<dbReference type="EMBL" id="PQWO01000004">
    <property type="protein sequence ID" value="PZD73900.1"/>
    <property type="molecule type" value="Genomic_DNA"/>
</dbReference>
<evidence type="ECO:0000313" key="3">
    <source>
        <dbReference type="Proteomes" id="UP000248857"/>
    </source>
</evidence>
<dbReference type="CDD" id="cd02440">
    <property type="entry name" value="AdoMet_MTases"/>
    <property type="match status" value="1"/>
</dbReference>
<dbReference type="InterPro" id="IPR029063">
    <property type="entry name" value="SAM-dependent_MTases_sf"/>
</dbReference>
<evidence type="ECO:0000313" key="2">
    <source>
        <dbReference type="EMBL" id="PZD73900.1"/>
    </source>
</evidence>
<keyword evidence="2" id="KW-0808">Transferase</keyword>
<organism evidence="2 3">
    <name type="scientific">Acaryochloris thomasi RCC1774</name>
    <dbReference type="NCBI Taxonomy" id="1764569"/>
    <lineage>
        <taxon>Bacteria</taxon>
        <taxon>Bacillati</taxon>
        <taxon>Cyanobacteriota</taxon>
        <taxon>Cyanophyceae</taxon>
        <taxon>Acaryochloridales</taxon>
        <taxon>Acaryochloridaceae</taxon>
        <taxon>Acaryochloris</taxon>
        <taxon>Acaryochloris thomasi</taxon>
    </lineage>
</organism>
<dbReference type="RefSeq" id="WP_110985634.1">
    <property type="nucleotide sequence ID" value="NZ_CAWNWM010000004.1"/>
</dbReference>
<dbReference type="InterPro" id="IPR050508">
    <property type="entry name" value="Methyltransf_Superfamily"/>
</dbReference>
<dbReference type="SUPFAM" id="SSF53335">
    <property type="entry name" value="S-adenosyl-L-methionine-dependent methyltransferases"/>
    <property type="match status" value="1"/>
</dbReference>
<protein>
    <submittedName>
        <fullName evidence="2">Putative methyltransferase YcgJ</fullName>
        <ecNumber evidence="2">2.1.1.-</ecNumber>
    </submittedName>
</protein>
<keyword evidence="2" id="KW-0489">Methyltransferase</keyword>
<dbReference type="Gene3D" id="3.40.50.150">
    <property type="entry name" value="Vaccinia Virus protein VP39"/>
    <property type="match status" value="1"/>
</dbReference>
<dbReference type="InterPro" id="IPR041698">
    <property type="entry name" value="Methyltransf_25"/>
</dbReference>
<name>A0A2W1JKG4_9CYAN</name>
<dbReference type="AlphaFoldDB" id="A0A2W1JKG4"/>
<sequence>MDRSVKFWDKIAERYSKQPIADEAAYQKKLQVTQEYLQPEMEVLELGCGTGSTAIIHAPYVKHIQAIDVSSKMLAIAQSKADAKDIGNITFKQAAVDEFSAPDQTFDAVLGLSLLHLLENKEEVIAKVHRMLKPDGIFVTNTVCLGDTMAWFKLIAPIGKFFGFFPLVKVFTVKDLENSLTDASFYIDYQWQPDTAKVGFIVAKAVFIVAKKAESEMGDRENSI</sequence>
<dbReference type="GO" id="GO:0032259">
    <property type="term" value="P:methylation"/>
    <property type="evidence" value="ECO:0007669"/>
    <property type="project" value="UniProtKB-KW"/>
</dbReference>
<dbReference type="Pfam" id="PF13649">
    <property type="entry name" value="Methyltransf_25"/>
    <property type="match status" value="1"/>
</dbReference>
<gene>
    <name evidence="2" type="primary">ycgJ_4</name>
    <name evidence="2" type="ORF">C1752_01669</name>
</gene>
<dbReference type="PANTHER" id="PTHR42912">
    <property type="entry name" value="METHYLTRANSFERASE"/>
    <property type="match status" value="1"/>
</dbReference>
<proteinExistence type="predicted"/>
<dbReference type="Proteomes" id="UP000248857">
    <property type="component" value="Unassembled WGS sequence"/>
</dbReference>
<dbReference type="GO" id="GO:0008168">
    <property type="term" value="F:methyltransferase activity"/>
    <property type="evidence" value="ECO:0007669"/>
    <property type="project" value="UniProtKB-KW"/>
</dbReference>
<accession>A0A2W1JKG4</accession>
<reference evidence="2 3" key="1">
    <citation type="journal article" date="2018" name="Sci. Rep.">
        <title>A novel species of the marine cyanobacterium Acaryochloris with a unique pigment content and lifestyle.</title>
        <authorList>
            <person name="Partensky F."/>
            <person name="Six C."/>
            <person name="Ratin M."/>
            <person name="Garczarek L."/>
            <person name="Vaulot D."/>
            <person name="Probert I."/>
            <person name="Calteau A."/>
            <person name="Gourvil P."/>
            <person name="Marie D."/>
            <person name="Grebert T."/>
            <person name="Bouchier C."/>
            <person name="Le Panse S."/>
            <person name="Gachenot M."/>
            <person name="Rodriguez F."/>
            <person name="Garrido J.L."/>
        </authorList>
    </citation>
    <scope>NUCLEOTIDE SEQUENCE [LARGE SCALE GENOMIC DNA]</scope>
    <source>
        <strain evidence="2 3">RCC1774</strain>
    </source>
</reference>